<evidence type="ECO:0000256" key="6">
    <source>
        <dbReference type="ARBA" id="ARBA00022800"/>
    </source>
</evidence>
<name>A0ABX2ZRU2_9BACI</name>
<keyword evidence="8" id="KW-0464">Manganese</keyword>
<evidence type="ECO:0000256" key="1">
    <source>
        <dbReference type="ARBA" id="ARBA00001936"/>
    </source>
</evidence>
<keyword evidence="11" id="KW-1185">Reference proteome</keyword>
<sequence>METIRVSQTEIDFQKLDAVIRKHVPSGFSIRNNKHEFVKKIDFSKLHCFKELNETRTKLSLGSLGGGNHFIECNVDEDGNIYFVIHSGSRNLGKVVAEFYQKKAYELLKSQSENRSKVIQQLRDEGREKEIETALKSLPSQYIPKDLAYLEGVWFDRYMHDMAIAQEYALWNRKAMMDEIVKNMDLTVVEQFTTVHNYIDIENMILRKGAISAQKGEKVLIPINMRDGSLIAIGKGNPDWNYSAPHGAGRILSRTKAKATLSLDEFKETMKDVWSTSVLESTLDESPMAYKEMKEIIENTKDSIEVIKVIKPLYNFKAN</sequence>
<evidence type="ECO:0000256" key="2">
    <source>
        <dbReference type="ARBA" id="ARBA00012726"/>
    </source>
</evidence>
<dbReference type="InterPro" id="IPR001233">
    <property type="entry name" value="RtcB"/>
</dbReference>
<dbReference type="EC" id="6.5.1.8" evidence="2"/>
<dbReference type="PANTHER" id="PTHR43749:SF2">
    <property type="entry name" value="RNA-SPLICING LIGASE RTCB"/>
    <property type="match status" value="1"/>
</dbReference>
<evidence type="ECO:0000313" key="11">
    <source>
        <dbReference type="Proteomes" id="UP000094580"/>
    </source>
</evidence>
<comment type="cofactor">
    <cofactor evidence="1">
        <name>Mn(2+)</name>
        <dbReference type="ChEBI" id="CHEBI:29035"/>
    </cofactor>
</comment>
<dbReference type="EMBL" id="MDKC01000008">
    <property type="protein sequence ID" value="ODG92415.1"/>
    <property type="molecule type" value="Genomic_DNA"/>
</dbReference>
<protein>
    <recommendedName>
        <fullName evidence="2">3'-phosphate/5'-hydroxy nucleic acid ligase</fullName>
        <ecNumber evidence="2">6.5.1.8</ecNumber>
    </recommendedName>
</protein>
<gene>
    <name evidence="10" type="ORF">BED47_19605</name>
</gene>
<accession>A0ABX2ZRU2</accession>
<reference evidence="10 11" key="1">
    <citation type="submission" date="2016-07" db="EMBL/GenBank/DDBJ databases">
        <authorList>
            <person name="Townsley L."/>
            <person name="Shank E.A."/>
        </authorList>
    </citation>
    <scope>NUCLEOTIDE SEQUENCE [LARGE SCALE GENOMIC DNA]</scope>
    <source>
        <strain evidence="10 11">CH01</strain>
    </source>
</reference>
<dbReference type="Proteomes" id="UP000094580">
    <property type="component" value="Unassembled WGS sequence"/>
</dbReference>
<evidence type="ECO:0000256" key="3">
    <source>
        <dbReference type="ARBA" id="ARBA00022598"/>
    </source>
</evidence>
<dbReference type="PANTHER" id="PTHR43749">
    <property type="entry name" value="RNA-SPLICING LIGASE RTCB"/>
    <property type="match status" value="1"/>
</dbReference>
<dbReference type="Pfam" id="PF01139">
    <property type="entry name" value="RtcB"/>
    <property type="match status" value="1"/>
</dbReference>
<keyword evidence="7" id="KW-0342">GTP-binding</keyword>
<evidence type="ECO:0000256" key="8">
    <source>
        <dbReference type="ARBA" id="ARBA00023211"/>
    </source>
</evidence>
<keyword evidence="6" id="KW-0692">RNA repair</keyword>
<evidence type="ECO:0000256" key="9">
    <source>
        <dbReference type="ARBA" id="ARBA00047746"/>
    </source>
</evidence>
<dbReference type="InterPro" id="IPR036025">
    <property type="entry name" value="RtcB-like_sf"/>
</dbReference>
<keyword evidence="3 10" id="KW-0436">Ligase</keyword>
<dbReference type="Gene3D" id="3.90.1860.10">
    <property type="entry name" value="tRNA-splicing ligase RtcB"/>
    <property type="match status" value="1"/>
</dbReference>
<proteinExistence type="predicted"/>
<evidence type="ECO:0000256" key="4">
    <source>
        <dbReference type="ARBA" id="ARBA00022723"/>
    </source>
</evidence>
<organism evidence="10 11">
    <name type="scientific">Gottfriedia luciferensis</name>
    <dbReference type="NCBI Taxonomy" id="178774"/>
    <lineage>
        <taxon>Bacteria</taxon>
        <taxon>Bacillati</taxon>
        <taxon>Bacillota</taxon>
        <taxon>Bacilli</taxon>
        <taxon>Bacillales</taxon>
        <taxon>Bacillaceae</taxon>
        <taxon>Gottfriedia</taxon>
    </lineage>
</organism>
<evidence type="ECO:0000313" key="10">
    <source>
        <dbReference type="EMBL" id="ODG92415.1"/>
    </source>
</evidence>
<dbReference type="SUPFAM" id="SSF103365">
    <property type="entry name" value="Hypothetical protein PH1602"/>
    <property type="match status" value="1"/>
</dbReference>
<keyword evidence="5" id="KW-0547">Nucleotide-binding</keyword>
<dbReference type="GO" id="GO:0016874">
    <property type="term" value="F:ligase activity"/>
    <property type="evidence" value="ECO:0007669"/>
    <property type="project" value="UniProtKB-KW"/>
</dbReference>
<keyword evidence="4" id="KW-0479">Metal-binding</keyword>
<comment type="caution">
    <text evidence="10">The sequence shown here is derived from an EMBL/GenBank/DDBJ whole genome shotgun (WGS) entry which is preliminary data.</text>
</comment>
<evidence type="ECO:0000256" key="5">
    <source>
        <dbReference type="ARBA" id="ARBA00022741"/>
    </source>
</evidence>
<comment type="catalytic activity">
    <reaction evidence="9">
        <text>a 3'-end 3'-phospho-ribonucleotide-RNA + a 5'-end dephospho-ribonucleoside-RNA + GTP = a ribonucleotidyl-ribonucleotide-RNA + GMP + diphosphate</text>
        <dbReference type="Rhea" id="RHEA:68076"/>
        <dbReference type="Rhea" id="RHEA-COMP:10463"/>
        <dbReference type="Rhea" id="RHEA-COMP:13936"/>
        <dbReference type="Rhea" id="RHEA-COMP:17355"/>
        <dbReference type="ChEBI" id="CHEBI:33019"/>
        <dbReference type="ChEBI" id="CHEBI:37565"/>
        <dbReference type="ChEBI" id="CHEBI:58115"/>
        <dbReference type="ChEBI" id="CHEBI:83062"/>
        <dbReference type="ChEBI" id="CHEBI:138284"/>
        <dbReference type="ChEBI" id="CHEBI:173118"/>
        <dbReference type="EC" id="6.5.1.8"/>
    </reaction>
</comment>
<evidence type="ECO:0000256" key="7">
    <source>
        <dbReference type="ARBA" id="ARBA00023134"/>
    </source>
</evidence>
<dbReference type="InterPro" id="IPR052915">
    <property type="entry name" value="RtcB-like"/>
</dbReference>